<organism evidence="1 2">
    <name type="scientific">Panagrellus redivivus</name>
    <name type="common">Microworm</name>
    <dbReference type="NCBI Taxonomy" id="6233"/>
    <lineage>
        <taxon>Eukaryota</taxon>
        <taxon>Metazoa</taxon>
        <taxon>Ecdysozoa</taxon>
        <taxon>Nematoda</taxon>
        <taxon>Chromadorea</taxon>
        <taxon>Rhabditida</taxon>
        <taxon>Tylenchina</taxon>
        <taxon>Panagrolaimomorpha</taxon>
        <taxon>Panagrolaimoidea</taxon>
        <taxon>Panagrolaimidae</taxon>
        <taxon>Panagrellus</taxon>
    </lineage>
</organism>
<dbReference type="AlphaFoldDB" id="A0A7E4VLL3"/>
<evidence type="ECO:0000313" key="1">
    <source>
        <dbReference type="Proteomes" id="UP000492821"/>
    </source>
</evidence>
<dbReference type="Proteomes" id="UP000492821">
    <property type="component" value="Unassembled WGS sequence"/>
</dbReference>
<reference evidence="1" key="1">
    <citation type="journal article" date="2013" name="Genetics">
        <title>The draft genome and transcriptome of Panagrellus redivivus are shaped by the harsh demands of a free-living lifestyle.</title>
        <authorList>
            <person name="Srinivasan J."/>
            <person name="Dillman A.R."/>
            <person name="Macchietto M.G."/>
            <person name="Heikkinen L."/>
            <person name="Lakso M."/>
            <person name="Fracchia K.M."/>
            <person name="Antoshechkin I."/>
            <person name="Mortazavi A."/>
            <person name="Wong G."/>
            <person name="Sternberg P.W."/>
        </authorList>
    </citation>
    <scope>NUCLEOTIDE SEQUENCE [LARGE SCALE GENOMIC DNA]</scope>
    <source>
        <strain evidence="1">MT8872</strain>
    </source>
</reference>
<protein>
    <submittedName>
        <fullName evidence="2">Transposase</fullName>
    </submittedName>
</protein>
<name>A0A7E4VLL3_PANRE</name>
<reference evidence="2" key="2">
    <citation type="submission" date="2020-10" db="UniProtKB">
        <authorList>
            <consortium name="WormBaseParasite"/>
        </authorList>
    </citation>
    <scope>IDENTIFICATION</scope>
</reference>
<dbReference type="WBParaSite" id="Pan_g2165.t1">
    <property type="protein sequence ID" value="Pan_g2165.t1"/>
    <property type="gene ID" value="Pan_g2165"/>
</dbReference>
<accession>A0A7E4VLL3</accession>
<proteinExistence type="predicted"/>
<keyword evidence="1" id="KW-1185">Reference proteome</keyword>
<sequence>MAFQTHPTHAPICLISQECCSTTFMDGGYRERQRFKVLSDMALQRQLVGIGIGYGSVNDRIPSQVEVGPKREKRYL</sequence>
<evidence type="ECO:0000313" key="2">
    <source>
        <dbReference type="WBParaSite" id="Pan_g2165.t1"/>
    </source>
</evidence>